<dbReference type="InterPro" id="IPR016024">
    <property type="entry name" value="ARM-type_fold"/>
</dbReference>
<dbReference type="Gene3D" id="1.25.10.10">
    <property type="entry name" value="Leucine-rich Repeat Variant"/>
    <property type="match status" value="2"/>
</dbReference>
<organism evidence="3 4">
    <name type="scientific">Tegillarca granosa</name>
    <name type="common">Malaysian cockle</name>
    <name type="synonym">Anadara granosa</name>
    <dbReference type="NCBI Taxonomy" id="220873"/>
    <lineage>
        <taxon>Eukaryota</taxon>
        <taxon>Metazoa</taxon>
        <taxon>Spiralia</taxon>
        <taxon>Lophotrochozoa</taxon>
        <taxon>Mollusca</taxon>
        <taxon>Bivalvia</taxon>
        <taxon>Autobranchia</taxon>
        <taxon>Pteriomorphia</taxon>
        <taxon>Arcoida</taxon>
        <taxon>Arcoidea</taxon>
        <taxon>Arcidae</taxon>
        <taxon>Tegillarca</taxon>
    </lineage>
</organism>
<sequence length="755" mass="85408">MLIVNLIRILIASITNCFTNLNKLYQNTTFQKSYEMAAAETQQYHGHSIGPTSTIQAAVSETKRIPLVAHVITDDDIGMLEGAKLQPVHLSRVVKLLTDPHSVMLYDRHVNALQRVVRHYQSGFPMKDLVQVFKILNVLADRAPEQPLYEQLICDILKICSLPFLKEKSSDELVYEQIVTESVSQLGYLMRVPSREVRRQICRTLVSFYSETPVSQTVQKHKATSMSYNQKIVEESDVSETLVKSLALLENDLDVKLEVLSVLQHFSKGSGIQLRDAFIYELTQGYSHYDRQLRNDLLVIATLVASKCTEAPFVETGFAKQLTTFATFQEVKTHNVLVKHLKLSKNHEDFELKKLLFNILATLSKDSTVLPILQQGHLMLALFSFVRPIEKTTPGPRDWSQAQFEELQLHAMASLCDLCPLMPDEYMMVQAILSNAMQSNTEDDSVDVEMQADMLLILSCMCESEMHYKSLFGTKGVDVVIHYLKTNAKYLSSGLGHHRLLLAAVDCAWCCIVGCYTTEDYFLEKEGIFLLVDLLEVCPKNMHNMILGCLMDLSENPKSIHHILTWRGEGNQSAPHLLCEIYRNDEREMGVKRNKDGCISDIHKPLMGTLQEKQGIIPLPASNPSQSIVDVSENMRAKIYSIFCKIGFTDLPGLTVEDHVTLTIVEKYLDFKAAKERQELSIEASRIQTNYKDSESFHNTDLKPLQTTVFSGRHVTVESTPNNLTGGPLVNYDSKKGTIRERKVVKQRLIAQNTI</sequence>
<dbReference type="PANTHER" id="PTHR14716:SF0">
    <property type="entry name" value="CILIA- AND FLAGELLA-ASSOCIATED PROTEIN 69"/>
    <property type="match status" value="1"/>
</dbReference>
<feature type="domain" description="Cilia- and flagella-associated protein 69 ARM repeats" evidence="2">
    <location>
        <begin position="89"/>
        <end position="270"/>
    </location>
</feature>
<keyword evidence="1" id="KW-0732">Signal</keyword>
<evidence type="ECO:0000256" key="1">
    <source>
        <dbReference type="SAM" id="SignalP"/>
    </source>
</evidence>
<evidence type="ECO:0000313" key="4">
    <source>
        <dbReference type="Proteomes" id="UP001217089"/>
    </source>
</evidence>
<dbReference type="InterPro" id="IPR048733">
    <property type="entry name" value="CFA69_ARM_dom"/>
</dbReference>
<feature type="domain" description="Cilia- and flagella-associated protein 69 ARM repeats" evidence="2">
    <location>
        <begin position="431"/>
        <end position="675"/>
    </location>
</feature>
<protein>
    <recommendedName>
        <fullName evidence="2">Cilia- and flagella-associated protein 69 ARM repeats domain-containing protein</fullName>
    </recommendedName>
</protein>
<evidence type="ECO:0000259" key="2">
    <source>
        <dbReference type="Pfam" id="PF21049"/>
    </source>
</evidence>
<dbReference type="InterPro" id="IPR011989">
    <property type="entry name" value="ARM-like"/>
</dbReference>
<feature type="chain" id="PRO_5047323719" description="Cilia- and flagella-associated protein 69 ARM repeats domain-containing protein" evidence="1">
    <location>
        <begin position="18"/>
        <end position="755"/>
    </location>
</feature>
<dbReference type="Pfam" id="PF21049">
    <property type="entry name" value="CFA69_ARM_rpt"/>
    <property type="match status" value="2"/>
</dbReference>
<dbReference type="InterPro" id="IPR048732">
    <property type="entry name" value="CFA69"/>
</dbReference>
<dbReference type="SUPFAM" id="SSF48371">
    <property type="entry name" value="ARM repeat"/>
    <property type="match status" value="2"/>
</dbReference>
<accession>A0ABQ9FEN1</accession>
<dbReference type="EMBL" id="JARBDR010000342">
    <property type="protein sequence ID" value="KAJ8314115.1"/>
    <property type="molecule type" value="Genomic_DNA"/>
</dbReference>
<name>A0ABQ9FEN1_TEGGR</name>
<reference evidence="3 4" key="1">
    <citation type="submission" date="2022-12" db="EMBL/GenBank/DDBJ databases">
        <title>Chromosome-level genome of Tegillarca granosa.</title>
        <authorList>
            <person name="Kim J."/>
        </authorList>
    </citation>
    <scope>NUCLEOTIDE SEQUENCE [LARGE SCALE GENOMIC DNA]</scope>
    <source>
        <strain evidence="3">Teg-2019</strain>
        <tissue evidence="3">Adductor muscle</tissue>
    </source>
</reference>
<keyword evidence="4" id="KW-1185">Reference proteome</keyword>
<evidence type="ECO:0000313" key="3">
    <source>
        <dbReference type="EMBL" id="KAJ8314115.1"/>
    </source>
</evidence>
<gene>
    <name evidence="3" type="ORF">KUTeg_008676</name>
</gene>
<feature type="signal peptide" evidence="1">
    <location>
        <begin position="1"/>
        <end position="17"/>
    </location>
</feature>
<proteinExistence type="predicted"/>
<comment type="caution">
    <text evidence="3">The sequence shown here is derived from an EMBL/GenBank/DDBJ whole genome shotgun (WGS) entry which is preliminary data.</text>
</comment>
<dbReference type="Proteomes" id="UP001217089">
    <property type="component" value="Unassembled WGS sequence"/>
</dbReference>
<dbReference type="PANTHER" id="PTHR14716">
    <property type="entry name" value="CILIA- AND FLAGELLA-ASSOCIATED PROTEIN 69"/>
    <property type="match status" value="1"/>
</dbReference>